<dbReference type="FunFam" id="3.40.50.300:FF:000098">
    <property type="entry name" value="Probable GTP-binding protein EngB"/>
    <property type="match status" value="1"/>
</dbReference>
<dbReference type="AlphaFoldDB" id="A0A3M8QWA9"/>
<evidence type="ECO:0000256" key="10">
    <source>
        <dbReference type="HAMAP-Rule" id="MF_00321"/>
    </source>
</evidence>
<dbReference type="Gene3D" id="3.40.50.300">
    <property type="entry name" value="P-loop containing nucleotide triphosphate hydrolases"/>
    <property type="match status" value="1"/>
</dbReference>
<dbReference type="PANTHER" id="PTHR11649">
    <property type="entry name" value="MSS1/TRME-RELATED GTP-BINDING PROTEIN"/>
    <property type="match status" value="1"/>
</dbReference>
<protein>
    <recommendedName>
        <fullName evidence="10">Probable GTP-binding protein EngB</fullName>
    </recommendedName>
</protein>
<keyword evidence="5 10" id="KW-0547">Nucleotide-binding</keyword>
<dbReference type="GO" id="GO:0005829">
    <property type="term" value="C:cytosol"/>
    <property type="evidence" value="ECO:0007669"/>
    <property type="project" value="TreeGrafter"/>
</dbReference>
<dbReference type="InterPro" id="IPR006073">
    <property type="entry name" value="GTP-bd"/>
</dbReference>
<keyword evidence="4" id="KW-0479">Metal-binding</keyword>
<dbReference type="InterPro" id="IPR027417">
    <property type="entry name" value="P-loop_NTPase"/>
</dbReference>
<dbReference type="RefSeq" id="WP_123104840.1">
    <property type="nucleotide sequence ID" value="NZ_CP127527.1"/>
</dbReference>
<keyword evidence="9 10" id="KW-0131">Cell cycle</keyword>
<dbReference type="GO" id="GO:0046872">
    <property type="term" value="F:metal ion binding"/>
    <property type="evidence" value="ECO:0007669"/>
    <property type="project" value="UniProtKB-KW"/>
</dbReference>
<comment type="cofactor">
    <cofactor evidence="1">
        <name>Mg(2+)</name>
        <dbReference type="ChEBI" id="CHEBI:18420"/>
    </cofactor>
</comment>
<evidence type="ECO:0000256" key="1">
    <source>
        <dbReference type="ARBA" id="ARBA00001946"/>
    </source>
</evidence>
<dbReference type="InterPro" id="IPR019987">
    <property type="entry name" value="GTP-bd_ribosome_bio_YsxC"/>
</dbReference>
<feature type="domain" description="EngB-type G" evidence="12">
    <location>
        <begin position="33"/>
        <end position="205"/>
    </location>
</feature>
<gene>
    <name evidence="10" type="primary">engB</name>
    <name evidence="13" type="ORF">EC580_10545</name>
</gene>
<evidence type="ECO:0000256" key="9">
    <source>
        <dbReference type="ARBA" id="ARBA00023306"/>
    </source>
</evidence>
<comment type="caution">
    <text evidence="13">The sequence shown here is derived from an EMBL/GenBank/DDBJ whole genome shotgun (WGS) entry which is preliminary data.</text>
</comment>
<dbReference type="GO" id="GO:0005525">
    <property type="term" value="F:GTP binding"/>
    <property type="evidence" value="ECO:0007669"/>
    <property type="project" value="UniProtKB-UniRule"/>
</dbReference>
<keyword evidence="8 10" id="KW-0717">Septation</keyword>
<dbReference type="PANTHER" id="PTHR11649:SF13">
    <property type="entry name" value="ENGB-TYPE G DOMAIN-CONTAINING PROTEIN"/>
    <property type="match status" value="1"/>
</dbReference>
<feature type="compositionally biased region" description="Polar residues" evidence="11">
    <location>
        <begin position="209"/>
        <end position="219"/>
    </location>
</feature>
<dbReference type="Pfam" id="PF01926">
    <property type="entry name" value="MMR_HSR1"/>
    <property type="match status" value="1"/>
</dbReference>
<keyword evidence="3 10" id="KW-0132">Cell division</keyword>
<dbReference type="GO" id="GO:0000917">
    <property type="term" value="P:division septum assembly"/>
    <property type="evidence" value="ECO:0007669"/>
    <property type="project" value="UniProtKB-KW"/>
</dbReference>
<feature type="region of interest" description="Disordered" evidence="11">
    <location>
        <begin position="206"/>
        <end position="246"/>
    </location>
</feature>
<evidence type="ECO:0000313" key="13">
    <source>
        <dbReference type="EMBL" id="RNF59732.1"/>
    </source>
</evidence>
<dbReference type="CDD" id="cd01876">
    <property type="entry name" value="YihA_EngB"/>
    <property type="match status" value="1"/>
</dbReference>
<comment type="function">
    <text evidence="10">Necessary for normal cell division and for the maintenance of normal septation.</text>
</comment>
<reference evidence="13" key="1">
    <citation type="submission" date="2018-10" db="EMBL/GenBank/DDBJ databases">
        <title>Acidithiobacillus sulfuriphilus sp. nov.: an extremely acidophilic sulfur-oxidizing chemolithotroph isolated from a neutral pH environment.</title>
        <authorList>
            <person name="Falagan C."/>
            <person name="Moya-Beltran A."/>
            <person name="Quatrini R."/>
            <person name="Johnson D.B."/>
        </authorList>
    </citation>
    <scope>NUCLEOTIDE SEQUENCE [LARGE SCALE GENOMIC DNA]</scope>
    <source>
        <strain evidence="13">CJ-2</strain>
    </source>
</reference>
<dbReference type="InterPro" id="IPR030393">
    <property type="entry name" value="G_ENGB_dom"/>
</dbReference>
<evidence type="ECO:0000259" key="12">
    <source>
        <dbReference type="PROSITE" id="PS51706"/>
    </source>
</evidence>
<evidence type="ECO:0000256" key="5">
    <source>
        <dbReference type="ARBA" id="ARBA00022741"/>
    </source>
</evidence>
<dbReference type="PROSITE" id="PS51706">
    <property type="entry name" value="G_ENGB"/>
    <property type="match status" value="1"/>
</dbReference>
<keyword evidence="7 10" id="KW-0342">GTP-binding</keyword>
<dbReference type="NCBIfam" id="TIGR03598">
    <property type="entry name" value="GTPase_YsxC"/>
    <property type="match status" value="1"/>
</dbReference>
<evidence type="ECO:0000256" key="4">
    <source>
        <dbReference type="ARBA" id="ARBA00022723"/>
    </source>
</evidence>
<sequence>MDHTKAEDYRFALLRQAEYSISVTKTAQLPADEGAEVAIAGRSNAGKSSVLNRLTERRSLARVSRTPGRTQAINYFTLDAQRRLVDLPGYGYAKVPEALRRSWGPLLERYLRARGSLRGLVIVMDIRHPLGPHDADLIAFSRSCGRPVHVLLNKADKLSRGAGLQVLAQLRRETLLAEVGLQLFSAQTGLGLADLHRQLAAWLGEKETPTSAGAESESQIGEKDSRSGQGGRDQIETARGPSAGLE</sequence>
<dbReference type="EMBL" id="RIZI01000181">
    <property type="protein sequence ID" value="RNF59732.1"/>
    <property type="molecule type" value="Genomic_DNA"/>
</dbReference>
<keyword evidence="6" id="KW-0460">Magnesium</keyword>
<evidence type="ECO:0000256" key="7">
    <source>
        <dbReference type="ARBA" id="ARBA00023134"/>
    </source>
</evidence>
<organism evidence="13">
    <name type="scientific">Acidithiobacillus sulfuriphilus</name>
    <dbReference type="NCBI Taxonomy" id="1867749"/>
    <lineage>
        <taxon>Bacteria</taxon>
        <taxon>Pseudomonadati</taxon>
        <taxon>Pseudomonadota</taxon>
        <taxon>Acidithiobacillia</taxon>
        <taxon>Acidithiobacillales</taxon>
        <taxon>Acidithiobacillaceae</taxon>
        <taxon>Acidithiobacillus</taxon>
    </lineage>
</organism>
<name>A0A3M8QWA9_9PROT</name>
<evidence type="ECO:0000256" key="2">
    <source>
        <dbReference type="ARBA" id="ARBA00009638"/>
    </source>
</evidence>
<evidence type="ECO:0000256" key="11">
    <source>
        <dbReference type="SAM" id="MobiDB-lite"/>
    </source>
</evidence>
<evidence type="ECO:0000256" key="6">
    <source>
        <dbReference type="ARBA" id="ARBA00022842"/>
    </source>
</evidence>
<accession>A0A3M8QWA9</accession>
<dbReference type="HAMAP" id="MF_00321">
    <property type="entry name" value="GTPase_EngB"/>
    <property type="match status" value="1"/>
</dbReference>
<comment type="similarity">
    <text evidence="2 10">Belongs to the TRAFAC class TrmE-Era-EngA-EngB-Septin-like GTPase superfamily. EngB GTPase family.</text>
</comment>
<evidence type="ECO:0000256" key="3">
    <source>
        <dbReference type="ARBA" id="ARBA00022618"/>
    </source>
</evidence>
<dbReference type="OrthoDB" id="5297174at2"/>
<evidence type="ECO:0000256" key="8">
    <source>
        <dbReference type="ARBA" id="ARBA00023210"/>
    </source>
</evidence>
<dbReference type="SUPFAM" id="SSF52540">
    <property type="entry name" value="P-loop containing nucleoside triphosphate hydrolases"/>
    <property type="match status" value="1"/>
</dbReference>
<proteinExistence type="inferred from homology"/>